<keyword evidence="1" id="KW-0472">Membrane</keyword>
<evidence type="ECO:0000256" key="1">
    <source>
        <dbReference type="SAM" id="Phobius"/>
    </source>
</evidence>
<name>A0A0M1MZR4_9MOLU</name>
<dbReference type="PATRIC" id="fig|479893.3.peg.645"/>
<organism evidence="2 3">
    <name type="scientific">Candidatus Phytoplasma pruni</name>
    <dbReference type="NCBI Taxonomy" id="479893"/>
    <lineage>
        <taxon>Bacteria</taxon>
        <taxon>Bacillati</taxon>
        <taxon>Mycoplasmatota</taxon>
        <taxon>Mollicutes</taxon>
        <taxon>Acholeplasmatales</taxon>
        <taxon>Acholeplasmataceae</taxon>
        <taxon>Candidatus Phytoplasma</taxon>
        <taxon>16SrIII (X-disease group)</taxon>
    </lineage>
</organism>
<reference evidence="3" key="1">
    <citation type="submission" date="2015-05" db="EMBL/GenBank/DDBJ databases">
        <title>Draft genome sequence of 'Candidatus Phytoplasma Pruni' strain CX, a plant pathogenic bacterium.</title>
        <authorList>
            <person name="Lee I.-M."/>
            <person name="Bottner-Parker K.D."/>
            <person name="Shao J."/>
            <person name="Gundersen-Rindal D.E."/>
            <person name="Zhao Y."/>
            <person name="Davis R.E."/>
        </authorList>
    </citation>
    <scope>NUCLEOTIDE SEQUENCE [LARGE SCALE GENOMIC DNA]</scope>
    <source>
        <strain evidence="3">CX</strain>
    </source>
</reference>
<proteinExistence type="predicted"/>
<comment type="caution">
    <text evidence="2">The sequence shown here is derived from an EMBL/GenBank/DDBJ whole genome shotgun (WGS) entry which is preliminary data.</text>
</comment>
<dbReference type="RefSeq" id="WP_053521633.1">
    <property type="nucleotide sequence ID" value="NZ_LHCF01000037.1"/>
</dbReference>
<keyword evidence="1" id="KW-1133">Transmembrane helix</keyword>
<dbReference type="Proteomes" id="UP000037386">
    <property type="component" value="Unassembled WGS sequence"/>
</dbReference>
<gene>
    <name evidence="2" type="ORF">CPX_001817</name>
</gene>
<accession>A0A0M1MZR4</accession>
<evidence type="ECO:0000313" key="2">
    <source>
        <dbReference type="EMBL" id="KOR75219.1"/>
    </source>
</evidence>
<dbReference type="AlphaFoldDB" id="A0A0M1MZR4"/>
<feature type="transmembrane region" description="Helical" evidence="1">
    <location>
        <begin position="6"/>
        <end position="31"/>
    </location>
</feature>
<keyword evidence="1" id="KW-0812">Transmembrane</keyword>
<sequence>MNEHLYLLIAVLYGIGFISGSLFTCWLLCLIKKTFFIDHITPQSMNKDVEDISLSFKNLHINNKKDNPQINETINQEKEE</sequence>
<dbReference type="EMBL" id="LHCF01000037">
    <property type="protein sequence ID" value="KOR75219.1"/>
    <property type="molecule type" value="Genomic_DNA"/>
</dbReference>
<evidence type="ECO:0000313" key="3">
    <source>
        <dbReference type="Proteomes" id="UP000037386"/>
    </source>
</evidence>
<protein>
    <submittedName>
        <fullName evidence="2">Uncharacterized protein</fullName>
    </submittedName>
</protein>